<gene>
    <name evidence="5" type="ORF">KIH39_24060</name>
</gene>
<dbReference type="PANTHER" id="PTHR43630:SF1">
    <property type="entry name" value="POLY-BETA-1,6-N-ACETYL-D-GLUCOSAMINE SYNTHASE"/>
    <property type="match status" value="1"/>
</dbReference>
<keyword evidence="2" id="KW-0328">Glycosyltransferase</keyword>
<dbReference type="SUPFAM" id="SSF53448">
    <property type="entry name" value="Nucleotide-diphospho-sugar transferases"/>
    <property type="match status" value="1"/>
</dbReference>
<protein>
    <submittedName>
        <fullName evidence="5">Glycosyltransferase family 2 protein</fullName>
    </submittedName>
</protein>
<evidence type="ECO:0000259" key="4">
    <source>
        <dbReference type="Pfam" id="PF00535"/>
    </source>
</evidence>
<dbReference type="AlphaFoldDB" id="A0A8E6B483"/>
<dbReference type="Gene3D" id="3.90.550.10">
    <property type="entry name" value="Spore Coat Polysaccharide Biosynthesis Protein SpsA, Chain A"/>
    <property type="match status" value="1"/>
</dbReference>
<evidence type="ECO:0000313" key="6">
    <source>
        <dbReference type="Proteomes" id="UP000676194"/>
    </source>
</evidence>
<keyword evidence="6" id="KW-1185">Reference proteome</keyword>
<evidence type="ECO:0000256" key="1">
    <source>
        <dbReference type="ARBA" id="ARBA00006739"/>
    </source>
</evidence>
<keyword evidence="3" id="KW-0808">Transferase</keyword>
<reference evidence="5" key="1">
    <citation type="submission" date="2021-05" db="EMBL/GenBank/DDBJ databases">
        <title>Complete genome sequence of the cellulolytic planctomycete Telmatocola sphagniphila SP2T and characterization of the first cellulase from planctomycetes.</title>
        <authorList>
            <person name="Rakitin A.L."/>
            <person name="Beletsky A.V."/>
            <person name="Naumoff D.G."/>
            <person name="Kulichevskaya I.S."/>
            <person name="Mardanov A.V."/>
            <person name="Ravin N.V."/>
            <person name="Dedysh S.N."/>
        </authorList>
    </citation>
    <scope>NUCLEOTIDE SEQUENCE</scope>
    <source>
        <strain evidence="5">SP2T</strain>
    </source>
</reference>
<name>A0A8E6B483_9BACT</name>
<dbReference type="EMBL" id="CP074694">
    <property type="protein sequence ID" value="QVL31875.1"/>
    <property type="molecule type" value="Genomic_DNA"/>
</dbReference>
<sequence>MRNINSPKILIISPVKDEAEYLERTIKSMAAQTLLPARWIIVNDGSKDSTGTIAETAAREHGWIRVLHREKGPRRVGPGVIEAFYAGLETVDLNDFDYVCKLDGDIEFQPGYFEEMISRFEADPRLGTASGKCFIPVNGEFVYERTGDEFSHGVAKLFRRECFQEIGGFVREVMWDGIDCHRCRMLGWKAVSYQDEDLRIIHLRLMGSSQKSVFHGRMRWGRGQYFMGTHPLYLLGIACYRMLERPWILGGMCILFGYLKAALTSHRQYGDAEFKRHLHAWQLRKLFAPVLRRIRPATAAIALKTVTPASVKKPAASTTIKQNVVRELELV</sequence>
<dbReference type="GO" id="GO:0016757">
    <property type="term" value="F:glycosyltransferase activity"/>
    <property type="evidence" value="ECO:0007669"/>
    <property type="project" value="UniProtKB-KW"/>
</dbReference>
<comment type="similarity">
    <text evidence="1">Belongs to the glycosyltransferase 2 family.</text>
</comment>
<evidence type="ECO:0000256" key="3">
    <source>
        <dbReference type="ARBA" id="ARBA00022679"/>
    </source>
</evidence>
<evidence type="ECO:0000313" key="5">
    <source>
        <dbReference type="EMBL" id="QVL31875.1"/>
    </source>
</evidence>
<dbReference type="Proteomes" id="UP000676194">
    <property type="component" value="Chromosome"/>
</dbReference>
<dbReference type="PANTHER" id="PTHR43630">
    <property type="entry name" value="POLY-BETA-1,6-N-ACETYL-D-GLUCOSAMINE SYNTHASE"/>
    <property type="match status" value="1"/>
</dbReference>
<dbReference type="Pfam" id="PF00535">
    <property type="entry name" value="Glycos_transf_2"/>
    <property type="match status" value="1"/>
</dbReference>
<accession>A0A8E6B483</accession>
<organism evidence="5 6">
    <name type="scientific">Telmatocola sphagniphila</name>
    <dbReference type="NCBI Taxonomy" id="1123043"/>
    <lineage>
        <taxon>Bacteria</taxon>
        <taxon>Pseudomonadati</taxon>
        <taxon>Planctomycetota</taxon>
        <taxon>Planctomycetia</taxon>
        <taxon>Gemmatales</taxon>
        <taxon>Gemmataceae</taxon>
    </lineage>
</organism>
<dbReference type="CDD" id="cd00761">
    <property type="entry name" value="Glyco_tranf_GTA_type"/>
    <property type="match status" value="1"/>
</dbReference>
<dbReference type="KEGG" id="tsph:KIH39_24060"/>
<dbReference type="InterPro" id="IPR029044">
    <property type="entry name" value="Nucleotide-diphossugar_trans"/>
</dbReference>
<dbReference type="InterPro" id="IPR001173">
    <property type="entry name" value="Glyco_trans_2-like"/>
</dbReference>
<feature type="domain" description="Glycosyltransferase 2-like" evidence="4">
    <location>
        <begin position="11"/>
        <end position="126"/>
    </location>
</feature>
<evidence type="ECO:0000256" key="2">
    <source>
        <dbReference type="ARBA" id="ARBA00022676"/>
    </source>
</evidence>
<dbReference type="RefSeq" id="WP_213496275.1">
    <property type="nucleotide sequence ID" value="NZ_CP074694.1"/>
</dbReference>
<proteinExistence type="inferred from homology"/>